<name>A0A8J6G0E7_MICOH</name>
<accession>A0A8J6G0E7</accession>
<evidence type="ECO:0000256" key="2">
    <source>
        <dbReference type="SAM" id="MobiDB-lite"/>
    </source>
</evidence>
<feature type="compositionally biased region" description="Basic and acidic residues" evidence="2">
    <location>
        <begin position="148"/>
        <end position="157"/>
    </location>
</feature>
<dbReference type="Proteomes" id="UP000710432">
    <property type="component" value="Unassembled WGS sequence"/>
</dbReference>
<dbReference type="AlphaFoldDB" id="A0A8J6G0E7"/>
<evidence type="ECO:0000313" key="4">
    <source>
        <dbReference type="Proteomes" id="UP000710432"/>
    </source>
</evidence>
<feature type="region of interest" description="Disordered" evidence="2">
    <location>
        <begin position="103"/>
        <end position="230"/>
    </location>
</feature>
<evidence type="ECO:0000313" key="3">
    <source>
        <dbReference type="EMBL" id="KAH0503606.1"/>
    </source>
</evidence>
<feature type="coiled-coil region" evidence="1">
    <location>
        <begin position="38"/>
        <end position="79"/>
    </location>
</feature>
<organism evidence="3 4">
    <name type="scientific">Microtus ochrogaster</name>
    <name type="common">Prairie vole</name>
    <dbReference type="NCBI Taxonomy" id="79684"/>
    <lineage>
        <taxon>Eukaryota</taxon>
        <taxon>Metazoa</taxon>
        <taxon>Chordata</taxon>
        <taxon>Craniata</taxon>
        <taxon>Vertebrata</taxon>
        <taxon>Euteleostomi</taxon>
        <taxon>Mammalia</taxon>
        <taxon>Eutheria</taxon>
        <taxon>Euarchontoglires</taxon>
        <taxon>Glires</taxon>
        <taxon>Rodentia</taxon>
        <taxon>Myomorpha</taxon>
        <taxon>Muroidea</taxon>
        <taxon>Cricetidae</taxon>
        <taxon>Arvicolinae</taxon>
        <taxon>Microtus</taxon>
    </lineage>
</organism>
<proteinExistence type="predicted"/>
<protein>
    <submittedName>
        <fullName evidence="3">Echinoderm microtubule-associated protein-like 1</fullName>
    </submittedName>
</protein>
<evidence type="ECO:0000256" key="1">
    <source>
        <dbReference type="SAM" id="Coils"/>
    </source>
</evidence>
<reference evidence="3" key="1">
    <citation type="submission" date="2020-03" db="EMBL/GenBank/DDBJ databases">
        <title>Studies in the Genomics of Life Span.</title>
        <authorList>
            <person name="Glass D."/>
        </authorList>
    </citation>
    <scope>NUCLEOTIDE SEQUENCE</scope>
    <source>
        <strain evidence="3">LTLLF</strain>
        <tissue evidence="3">Muscle</tissue>
    </source>
</reference>
<keyword evidence="1" id="KW-0175">Coiled coil</keyword>
<dbReference type="EMBL" id="JAATJU010025495">
    <property type="protein sequence ID" value="KAH0503606.1"/>
    <property type="molecule type" value="Genomic_DNA"/>
</dbReference>
<gene>
    <name evidence="3" type="ORF">LTLLF_187180</name>
</gene>
<comment type="caution">
    <text evidence="3">The sequence shown here is derived from an EMBL/GenBank/DDBJ whole genome shotgun (WGS) entry which is preliminary data.</text>
</comment>
<sequence length="230" mass="23745">MAERGPAFCGLYDTSSLLQYCNDDNLSGTSGMEVDDRVSALEQRLQLQEDELAVLKAALADALRRLRACEEQGAALRARGTPKGRAPPRLGTTASVCQLLKGLPTRTPLNGSGPPRRVGGYATSPSSPKKEASSGRSSRRYLSPERLASVRREDPRSRTTSSSSNCSAKKEGAWCLDSMGRAIGPGGTWRLQGSAAGGGAGAVAPAPPRAGSGGAGPGSTSDPKLGQPPP</sequence>
<dbReference type="CDD" id="cd21948">
    <property type="entry name" value="TD_EMAP2"/>
    <property type="match status" value="1"/>
</dbReference>